<dbReference type="AlphaFoldDB" id="A0A2Z2J379"/>
<organism evidence="1 2">
    <name type="scientific">Corynebacterium striatum</name>
    <dbReference type="NCBI Taxonomy" id="43770"/>
    <lineage>
        <taxon>Bacteria</taxon>
        <taxon>Bacillati</taxon>
        <taxon>Actinomycetota</taxon>
        <taxon>Actinomycetes</taxon>
        <taxon>Mycobacteriales</taxon>
        <taxon>Corynebacteriaceae</taxon>
        <taxon>Corynebacterium</taxon>
    </lineage>
</organism>
<sequence length="87" mass="9579">MANFKFELSKNFGRPTTSAANAANRNIKRIAESDKSLDAKAQEIANEFNRAYKRTGLDNFGTAIKPKIKELLTDGIIPTVSAVQPPR</sequence>
<dbReference type="Proteomes" id="UP000250197">
    <property type="component" value="Chromosome"/>
</dbReference>
<evidence type="ECO:0000313" key="1">
    <source>
        <dbReference type="EMBL" id="ART20887.1"/>
    </source>
</evidence>
<accession>A0A2Z2J379</accession>
<gene>
    <name evidence="1" type="ORF">CBE89_04810</name>
</gene>
<evidence type="ECO:0000313" key="2">
    <source>
        <dbReference type="Proteomes" id="UP000250197"/>
    </source>
</evidence>
<reference evidence="1 2" key="1">
    <citation type="submission" date="2017-05" db="EMBL/GenBank/DDBJ databases">
        <title>Complete genome sequence of Corynebacterium striatum KC-Na-1 isolated from Neophocaena asiaeorientalis in Korea.</title>
        <authorList>
            <person name="Kim J.H."/>
            <person name="Lee K."/>
        </authorList>
    </citation>
    <scope>NUCLEOTIDE SEQUENCE [LARGE SCALE GENOMIC DNA]</scope>
    <source>
        <strain evidence="1 2">KC-Na-01</strain>
    </source>
</reference>
<dbReference type="EMBL" id="CP021252">
    <property type="protein sequence ID" value="ART20887.1"/>
    <property type="molecule type" value="Genomic_DNA"/>
</dbReference>
<dbReference type="RefSeq" id="WP_086891014.1">
    <property type="nucleotide sequence ID" value="NZ_CP021252.1"/>
</dbReference>
<dbReference type="KEGG" id="cstr:CBE89_04810"/>
<proteinExistence type="predicted"/>
<protein>
    <submittedName>
        <fullName evidence="1">Uncharacterized protein</fullName>
    </submittedName>
</protein>
<name>A0A2Z2J379_CORST</name>